<sequence>MPREKGIFWHEYELVNDNSNEPKKYRCKHCNTKYAKNASRLQNHLEKYINYQKKLIEEELINTMSDDNSATRIQKKRRIQDELAYKYSESDQKELENLLAWAFYSAGMSFNIIENEDIKAVFQKGILWFKVPSRYRLSSTLLNQEYIKIKQLVESILNESEYFCITSDEWSSIYRLLVINYMITTPSPFFYKAIFTGEEQHTAINIARGIENIINEVGENRIATIITDNANVMKAAWKILRILFPQKWACQLIRSMKKVLNYFRNHQISLAILHRLQIEVYNKRISLLLPGDTRWGSVFYSAKNFLETKTAIQRMTLEDNIKISDEIKNKILSDNFWLNLKILCNFLSPFVIFLKKLQTGQPTLSTVYSELCKLKISISENTEVPDDFKTNSISKTLNSKKWNSIIEDELIRLVSSQDQENVLNEYADLFKGRYPILSEIALHILSIPPTSAACKRNWSTFGFIHNKLRNRLTDPKVEKCAYIQWNLRILRNLGQIDELNKNMDFVENLVIDNEDLKESVFDDLFSDNVYDENGCIDI</sequence>
<reference evidence="8 9" key="1">
    <citation type="submission" date="2021-06" db="EMBL/GenBank/DDBJ databases">
        <authorList>
            <person name="Kallberg Y."/>
            <person name="Tangrot J."/>
            <person name="Rosling A."/>
        </authorList>
    </citation>
    <scope>NUCLEOTIDE SEQUENCE [LARGE SCALE GENOMIC DNA]</scope>
    <source>
        <strain evidence="8 9">120-4 pot B 10/14</strain>
    </source>
</reference>
<evidence type="ECO:0000313" key="9">
    <source>
        <dbReference type="Proteomes" id="UP000789901"/>
    </source>
</evidence>
<dbReference type="InterPro" id="IPR007021">
    <property type="entry name" value="DUF659"/>
</dbReference>
<evidence type="ECO:0000259" key="6">
    <source>
        <dbReference type="Pfam" id="PF04937"/>
    </source>
</evidence>
<dbReference type="PANTHER" id="PTHR46481:SF10">
    <property type="entry name" value="ZINC FINGER BED DOMAIN-CONTAINING PROTEIN 39"/>
    <property type="match status" value="1"/>
</dbReference>
<keyword evidence="2" id="KW-0479">Metal-binding</keyword>
<keyword evidence="5" id="KW-0539">Nucleus</keyword>
<evidence type="ECO:0000259" key="7">
    <source>
        <dbReference type="Pfam" id="PF05699"/>
    </source>
</evidence>
<evidence type="ECO:0000256" key="4">
    <source>
        <dbReference type="ARBA" id="ARBA00022833"/>
    </source>
</evidence>
<dbReference type="Pfam" id="PF04937">
    <property type="entry name" value="DUF659"/>
    <property type="match status" value="1"/>
</dbReference>
<feature type="domain" description="DUF659" evidence="6">
    <location>
        <begin position="132"/>
        <end position="245"/>
    </location>
</feature>
<dbReference type="InterPro" id="IPR052035">
    <property type="entry name" value="ZnF_BED_domain_contain"/>
</dbReference>
<dbReference type="InterPro" id="IPR012337">
    <property type="entry name" value="RNaseH-like_sf"/>
</dbReference>
<evidence type="ECO:0000256" key="5">
    <source>
        <dbReference type="ARBA" id="ARBA00023242"/>
    </source>
</evidence>
<comment type="subcellular location">
    <subcellularLocation>
        <location evidence="1">Nucleus</location>
    </subcellularLocation>
</comment>
<dbReference type="Proteomes" id="UP000789901">
    <property type="component" value="Unassembled WGS sequence"/>
</dbReference>
<evidence type="ECO:0000256" key="3">
    <source>
        <dbReference type="ARBA" id="ARBA00022771"/>
    </source>
</evidence>
<dbReference type="InterPro" id="IPR008906">
    <property type="entry name" value="HATC_C_dom"/>
</dbReference>
<dbReference type="PANTHER" id="PTHR46481">
    <property type="entry name" value="ZINC FINGER BED DOMAIN-CONTAINING PROTEIN 4"/>
    <property type="match status" value="1"/>
</dbReference>
<evidence type="ECO:0000313" key="8">
    <source>
        <dbReference type="EMBL" id="CAG8836652.1"/>
    </source>
</evidence>
<evidence type="ECO:0000256" key="2">
    <source>
        <dbReference type="ARBA" id="ARBA00022723"/>
    </source>
</evidence>
<gene>
    <name evidence="8" type="ORF">GMARGA_LOCUS33140</name>
</gene>
<feature type="non-terminal residue" evidence="8">
    <location>
        <position position="538"/>
    </location>
</feature>
<keyword evidence="4" id="KW-0862">Zinc</keyword>
<feature type="domain" description="HAT C-terminal dimerisation" evidence="7">
    <location>
        <begin position="419"/>
        <end position="486"/>
    </location>
</feature>
<dbReference type="EMBL" id="CAJVQB010054085">
    <property type="protein sequence ID" value="CAG8836652.1"/>
    <property type="molecule type" value="Genomic_DNA"/>
</dbReference>
<organism evidence="8 9">
    <name type="scientific">Gigaspora margarita</name>
    <dbReference type="NCBI Taxonomy" id="4874"/>
    <lineage>
        <taxon>Eukaryota</taxon>
        <taxon>Fungi</taxon>
        <taxon>Fungi incertae sedis</taxon>
        <taxon>Mucoromycota</taxon>
        <taxon>Glomeromycotina</taxon>
        <taxon>Glomeromycetes</taxon>
        <taxon>Diversisporales</taxon>
        <taxon>Gigasporaceae</taxon>
        <taxon>Gigaspora</taxon>
    </lineage>
</organism>
<name>A0ABN7WQL1_GIGMA</name>
<dbReference type="SUPFAM" id="SSF53098">
    <property type="entry name" value="Ribonuclease H-like"/>
    <property type="match status" value="1"/>
</dbReference>
<dbReference type="Pfam" id="PF05699">
    <property type="entry name" value="Dimer_Tnp_hAT"/>
    <property type="match status" value="1"/>
</dbReference>
<evidence type="ECO:0000256" key="1">
    <source>
        <dbReference type="ARBA" id="ARBA00004123"/>
    </source>
</evidence>
<keyword evidence="9" id="KW-1185">Reference proteome</keyword>
<protein>
    <submittedName>
        <fullName evidence="8">32302_t:CDS:1</fullName>
    </submittedName>
</protein>
<accession>A0ABN7WQL1</accession>
<comment type="caution">
    <text evidence="8">The sequence shown here is derived from an EMBL/GenBank/DDBJ whole genome shotgun (WGS) entry which is preliminary data.</text>
</comment>
<proteinExistence type="predicted"/>
<keyword evidence="3" id="KW-0863">Zinc-finger</keyword>